<accession>A0ABM8BX17</accession>
<name>A0ABM8BX17_9MOLU</name>
<keyword evidence="1" id="KW-0175">Coiled coil</keyword>
<evidence type="ECO:0000313" key="2">
    <source>
        <dbReference type="EMBL" id="BDT04412.1"/>
    </source>
</evidence>
<protein>
    <submittedName>
        <fullName evidence="2">Uncharacterized protein</fullName>
    </submittedName>
</protein>
<proteinExistence type="predicted"/>
<dbReference type="EMBL" id="AP026933">
    <property type="protein sequence ID" value="BDT04412.1"/>
    <property type="molecule type" value="Genomic_DNA"/>
</dbReference>
<evidence type="ECO:0000313" key="3">
    <source>
        <dbReference type="Proteomes" id="UP001163387"/>
    </source>
</evidence>
<evidence type="ECO:0000256" key="1">
    <source>
        <dbReference type="SAM" id="Coils"/>
    </source>
</evidence>
<dbReference type="Proteomes" id="UP001163387">
    <property type="component" value="Chromosome"/>
</dbReference>
<feature type="coiled-coil region" evidence="1">
    <location>
        <begin position="175"/>
        <end position="202"/>
    </location>
</feature>
<dbReference type="RefSeq" id="WP_281748197.1">
    <property type="nucleotide sequence ID" value="NZ_AP026933.1"/>
</dbReference>
<gene>
    <name evidence="2" type="ORF">SHM_20580</name>
</gene>
<sequence>MNKYLNDYYCQLESENIDEKEKVIKKEFAYILYYEEQDAFNNLFDQDFNNINLWTNIYEMAIINEKNELINKYQIQQEIQKKLTTFLAIELYNLKIEKNEIQYKLIQNEFKFVEAANELEKLKEENSKFKQMQRITNNSPGFIKTLENIKNEVTEYRTPSPFFPSPFINNEISSQSLFTQEIENLKEENSKLKKENIYLKKEKFSRKKYELKKAVEKKKINLELKQLEPKKVQRL</sequence>
<keyword evidence="3" id="KW-1185">Reference proteome</keyword>
<organism evidence="2 3">
    <name type="scientific">Spiroplasma ixodetis</name>
    <dbReference type="NCBI Taxonomy" id="2141"/>
    <lineage>
        <taxon>Bacteria</taxon>
        <taxon>Bacillati</taxon>
        <taxon>Mycoplasmatota</taxon>
        <taxon>Mollicutes</taxon>
        <taxon>Entomoplasmatales</taxon>
        <taxon>Spiroplasmataceae</taxon>
        <taxon>Spiroplasma</taxon>
    </lineage>
</organism>
<feature type="coiled-coil region" evidence="1">
    <location>
        <begin position="89"/>
        <end position="132"/>
    </location>
</feature>
<reference evidence="2 3" key="1">
    <citation type="journal article" date="2022" name="Front. Microbiol.">
        <title>Male-killing mechanisms vary between Spiroplasma species.</title>
        <authorList>
            <person name="Arai H."/>
            <person name="Inoue M."/>
            <person name="Kageyama D."/>
        </authorList>
    </citation>
    <scope>NUCLEOTIDE SEQUENCE [LARGE SCALE GENOMIC DNA]</scope>
    <source>
        <strain evidence="3">sHm</strain>
    </source>
</reference>